<dbReference type="GO" id="GO:1990716">
    <property type="term" value="C:axonemal central apparatus"/>
    <property type="evidence" value="ECO:0007669"/>
    <property type="project" value="TreeGrafter"/>
</dbReference>
<evidence type="ECO:0000256" key="1">
    <source>
        <dbReference type="ARBA" id="ARBA00022574"/>
    </source>
</evidence>
<dbReference type="Proteomes" id="UP000663879">
    <property type="component" value="Unassembled WGS sequence"/>
</dbReference>
<dbReference type="PROSITE" id="PS00678">
    <property type="entry name" value="WD_REPEATS_1"/>
    <property type="match status" value="2"/>
</dbReference>
<dbReference type="PRINTS" id="PR00320">
    <property type="entry name" value="GPROTEINBRPT"/>
</dbReference>
<dbReference type="InterPro" id="IPR001680">
    <property type="entry name" value="WD40_rpt"/>
</dbReference>
<evidence type="ECO:0000313" key="6">
    <source>
        <dbReference type="Proteomes" id="UP000663879"/>
    </source>
</evidence>
<feature type="repeat" description="WD" evidence="3">
    <location>
        <begin position="334"/>
        <end position="375"/>
    </location>
</feature>
<evidence type="ECO:0000256" key="4">
    <source>
        <dbReference type="SAM" id="Coils"/>
    </source>
</evidence>
<dbReference type="AlphaFoldDB" id="A0A813NXT7"/>
<feature type="repeat" description="WD" evidence="3">
    <location>
        <begin position="460"/>
        <end position="501"/>
    </location>
</feature>
<feature type="repeat" description="WD" evidence="3">
    <location>
        <begin position="376"/>
        <end position="417"/>
    </location>
</feature>
<dbReference type="SUPFAM" id="SSF50978">
    <property type="entry name" value="WD40 repeat-like"/>
    <property type="match status" value="1"/>
</dbReference>
<keyword evidence="1 3" id="KW-0853">WD repeat</keyword>
<gene>
    <name evidence="5" type="ORF">OXX778_LOCUS3496</name>
</gene>
<dbReference type="InterPro" id="IPR020472">
    <property type="entry name" value="WD40_PAC1"/>
</dbReference>
<accession>A0A813NXT7</accession>
<sequence length="617" mass="70535">MTTLQPALRMDTLNRHQSNREIPRIDLAKIDNVAYYIEKEYLRDISDDFSYEEVPIEDFYENENEENFDIAVAKLEDGLKDKLTVNTPPRTEINIIPETTDDFIRNFLVKLNLLKTLNTFQNEWYEFVQSGKLKSDSVGNVPDIYAKNQQLNDQVKFLQFEVERFKKAAEKAKEEYVKMKKERDYHRMHHNRVAQEKNKLITDLKRLKSHYETYEPLLKNMKDKYEGAIRDKVVNQLERDRAVAELGAIKQNDGLSPKSDKKELGSTQKRLMEYRNNEKALKTDLNKQKLEEPFIKNRHPKDSEFPAETGLNPYLNRLKEDAHNLTNIRLSQTIQAHNLPISSISIHPRKMIAVTTSDDKTWKMWTIPDGQMIMRGDGHTDWVSGCDFHPNGKMLATSSGDSTVKIWNFEQQKCVHTFTDHLQAVWGVSFHSCGNFLVSGSRDNTAKIWDLNSLRCRYTLRGHADAVNTAEFLHFSNIVLTASADKTLSLWDGRTGLAAHTFYGHMNPVNHASFNLRGDTVASCDSLGIVKIWDVRKVAVIESHDFGPYAANSVTFSPLSTMIVTASDDGSLKAYNIQTQQLTPLAAHEDAVNCAKFDLNGSYILSGGCDNTLRVWS</sequence>
<dbReference type="PANTHER" id="PTHR14604:SF3">
    <property type="entry name" value="SPERM-ASSOCIATED ANTIGEN 16 PROTEIN"/>
    <property type="match status" value="1"/>
</dbReference>
<keyword evidence="4" id="KW-0175">Coiled coil</keyword>
<keyword evidence="2" id="KW-0677">Repeat</keyword>
<feature type="repeat" description="WD" evidence="3">
    <location>
        <begin position="502"/>
        <end position="543"/>
    </location>
</feature>
<feature type="repeat" description="WD" evidence="3">
    <location>
        <begin position="418"/>
        <end position="459"/>
    </location>
</feature>
<proteinExistence type="predicted"/>
<dbReference type="InterPro" id="IPR019775">
    <property type="entry name" value="WD40_repeat_CS"/>
</dbReference>
<reference evidence="5" key="1">
    <citation type="submission" date="2021-02" db="EMBL/GenBank/DDBJ databases">
        <authorList>
            <person name="Nowell W R."/>
        </authorList>
    </citation>
    <scope>NUCLEOTIDE SEQUENCE</scope>
    <source>
        <strain evidence="5">Ploen Becks lab</strain>
    </source>
</reference>
<dbReference type="EMBL" id="CAJNOC010000311">
    <property type="protein sequence ID" value="CAF0743006.1"/>
    <property type="molecule type" value="Genomic_DNA"/>
</dbReference>
<name>A0A813NXT7_9BILA</name>
<dbReference type="Pfam" id="PF00400">
    <property type="entry name" value="WD40"/>
    <property type="match status" value="7"/>
</dbReference>
<organism evidence="5 6">
    <name type="scientific">Brachionus calyciflorus</name>
    <dbReference type="NCBI Taxonomy" id="104777"/>
    <lineage>
        <taxon>Eukaryota</taxon>
        <taxon>Metazoa</taxon>
        <taxon>Spiralia</taxon>
        <taxon>Gnathifera</taxon>
        <taxon>Rotifera</taxon>
        <taxon>Eurotatoria</taxon>
        <taxon>Monogononta</taxon>
        <taxon>Pseudotrocha</taxon>
        <taxon>Ploima</taxon>
        <taxon>Brachionidae</taxon>
        <taxon>Brachionus</taxon>
    </lineage>
</organism>
<dbReference type="PROSITE" id="PS50082">
    <property type="entry name" value="WD_REPEATS_2"/>
    <property type="match status" value="6"/>
</dbReference>
<dbReference type="SMART" id="SM00320">
    <property type="entry name" value="WD40"/>
    <property type="match status" value="7"/>
</dbReference>
<keyword evidence="6" id="KW-1185">Reference proteome</keyword>
<dbReference type="PANTHER" id="PTHR14604">
    <property type="entry name" value="WD40 REPEAT PF20"/>
    <property type="match status" value="1"/>
</dbReference>
<dbReference type="PROSITE" id="PS50294">
    <property type="entry name" value="WD_REPEATS_REGION"/>
    <property type="match status" value="4"/>
</dbReference>
<comment type="caution">
    <text evidence="5">The sequence shown here is derived from an EMBL/GenBank/DDBJ whole genome shotgun (WGS) entry which is preliminary data.</text>
</comment>
<feature type="repeat" description="WD" evidence="3">
    <location>
        <begin position="585"/>
        <end position="617"/>
    </location>
</feature>
<dbReference type="GO" id="GO:0035082">
    <property type="term" value="P:axoneme assembly"/>
    <property type="evidence" value="ECO:0007669"/>
    <property type="project" value="TreeGrafter"/>
</dbReference>
<dbReference type="InterPro" id="IPR015943">
    <property type="entry name" value="WD40/YVTN_repeat-like_dom_sf"/>
</dbReference>
<feature type="coiled-coil region" evidence="4">
    <location>
        <begin position="148"/>
        <end position="182"/>
    </location>
</feature>
<evidence type="ECO:0000313" key="5">
    <source>
        <dbReference type="EMBL" id="CAF0743006.1"/>
    </source>
</evidence>
<dbReference type="InterPro" id="IPR036322">
    <property type="entry name" value="WD40_repeat_dom_sf"/>
</dbReference>
<evidence type="ECO:0000256" key="3">
    <source>
        <dbReference type="PROSITE-ProRule" id="PRU00221"/>
    </source>
</evidence>
<protein>
    <recommendedName>
        <fullName evidence="7">Sperm-associated antigen 16 protein</fullName>
    </recommendedName>
</protein>
<dbReference type="InterPro" id="IPR050995">
    <property type="entry name" value="WD-F-box_domain-protein"/>
</dbReference>
<evidence type="ECO:0000256" key="2">
    <source>
        <dbReference type="ARBA" id="ARBA00022737"/>
    </source>
</evidence>
<dbReference type="CDD" id="cd00200">
    <property type="entry name" value="WD40"/>
    <property type="match status" value="1"/>
</dbReference>
<dbReference type="Gene3D" id="2.130.10.10">
    <property type="entry name" value="YVTN repeat-like/Quinoprotein amine dehydrogenase"/>
    <property type="match status" value="2"/>
</dbReference>
<evidence type="ECO:0008006" key="7">
    <source>
        <dbReference type="Google" id="ProtNLM"/>
    </source>
</evidence>
<dbReference type="OrthoDB" id="538223at2759"/>